<dbReference type="EMBL" id="JAOAOG010000164">
    <property type="protein sequence ID" value="KAJ6244349.1"/>
    <property type="molecule type" value="Genomic_DNA"/>
</dbReference>
<dbReference type="Pfam" id="PF02146">
    <property type="entry name" value="SIR2"/>
    <property type="match status" value="1"/>
</dbReference>
<keyword evidence="3" id="KW-0597">Phosphoprotein</keyword>
<dbReference type="GO" id="GO:0017136">
    <property type="term" value="F:histone deacetylase activity, NAD-dependent"/>
    <property type="evidence" value="ECO:0007669"/>
    <property type="project" value="TreeGrafter"/>
</dbReference>
<dbReference type="Gene3D" id="2.20.28.200">
    <property type="match status" value="1"/>
</dbReference>
<reference evidence="13" key="2">
    <citation type="submission" date="2022-08" db="EMBL/GenBank/DDBJ databases">
        <title>Novel sulphate-reducing endosymbionts in the free-living metamonad Anaeramoeba.</title>
        <authorList>
            <person name="Jerlstrom-Hultqvist J."/>
            <person name="Cepicka I."/>
            <person name="Gallot-Lavallee L."/>
            <person name="Salas-Leiva D."/>
            <person name="Curtis B.A."/>
            <person name="Zahonova K."/>
            <person name="Pipaliya S."/>
            <person name="Dacks J."/>
            <person name="Roger A.J."/>
        </authorList>
    </citation>
    <scope>NUCLEOTIDE SEQUENCE</scope>
    <source>
        <strain evidence="13">Busselton2</strain>
    </source>
</reference>
<organism evidence="13 15">
    <name type="scientific">Anaeramoeba flamelloides</name>
    <dbReference type="NCBI Taxonomy" id="1746091"/>
    <lineage>
        <taxon>Eukaryota</taxon>
        <taxon>Metamonada</taxon>
        <taxon>Anaeramoebidae</taxon>
        <taxon>Anaeramoeba</taxon>
    </lineage>
</organism>
<evidence type="ECO:0000256" key="6">
    <source>
        <dbReference type="ARBA" id="ARBA00022833"/>
    </source>
</evidence>
<evidence type="ECO:0000256" key="11">
    <source>
        <dbReference type="PROSITE-ProRule" id="PRU00236"/>
    </source>
</evidence>
<name>A0AAV7YJP1_9EUKA</name>
<evidence type="ECO:0000259" key="12">
    <source>
        <dbReference type="PROSITE" id="PS50305"/>
    </source>
</evidence>
<sequence length="315" mass="36376">MSEEDKKEYKENLKSIKKKAAKLAKLIRKSKYVVIHTGAGISTSAGIPDYRGPNGLWTCLDQNRETPVVDKPWNLLEPTNCHMTIATLLQRGLVKHLVSQNTDGLHLHSGVPLEKISELHGNSNKEYCKDCQSEYFRPFRCRTSREVHDHQTGRKCDKCGGKLYDSIINFGENLSEKQINSAYLHSKKADLSIVLGTSLRVTPAADLPMINVKKQKGKMVIVNLQKTPLDDYASIRVFGRTDQFCFYLMRELEIPVPTFKQALELRAKKRREKLQLTEKEEKKQKIQEYKFFQQTPKSLFLLDYYEEEIHKKTKK</sequence>
<feature type="domain" description="Deacetylase sirtuin-type" evidence="12">
    <location>
        <begin position="13"/>
        <end position="262"/>
    </location>
</feature>
<dbReference type="Proteomes" id="UP001146793">
    <property type="component" value="Unassembled WGS sequence"/>
</dbReference>
<dbReference type="SUPFAM" id="SSF52467">
    <property type="entry name" value="DHS-like NAD/FAD-binding domain"/>
    <property type="match status" value="1"/>
</dbReference>
<evidence type="ECO:0000313" key="16">
    <source>
        <dbReference type="Proteomes" id="UP001150062"/>
    </source>
</evidence>
<feature type="binding site" evidence="11">
    <location>
        <position position="156"/>
    </location>
    <ligand>
        <name>Zn(2+)</name>
        <dbReference type="ChEBI" id="CHEBI:29105"/>
    </ligand>
</feature>
<evidence type="ECO:0000256" key="7">
    <source>
        <dbReference type="ARBA" id="ARBA00023027"/>
    </source>
</evidence>
<evidence type="ECO:0000256" key="2">
    <source>
        <dbReference type="ARBA" id="ARBA00012928"/>
    </source>
</evidence>
<keyword evidence="16" id="KW-1185">Reference proteome</keyword>
<proteinExistence type="inferred from homology"/>
<dbReference type="Proteomes" id="UP001150062">
    <property type="component" value="Unassembled WGS sequence"/>
</dbReference>
<evidence type="ECO:0000256" key="8">
    <source>
        <dbReference type="ARBA" id="ARBA00038170"/>
    </source>
</evidence>
<dbReference type="InterPro" id="IPR029035">
    <property type="entry name" value="DHS-like_NAD/FAD-binding_dom"/>
</dbReference>
<dbReference type="GO" id="GO:0005634">
    <property type="term" value="C:nucleus"/>
    <property type="evidence" value="ECO:0007669"/>
    <property type="project" value="TreeGrafter"/>
</dbReference>
<feature type="binding site" evidence="11">
    <location>
        <position position="128"/>
    </location>
    <ligand>
        <name>Zn(2+)</name>
        <dbReference type="ChEBI" id="CHEBI:29105"/>
    </ligand>
</feature>
<dbReference type="EC" id="2.3.1.286" evidence="2"/>
<evidence type="ECO:0000313" key="14">
    <source>
        <dbReference type="EMBL" id="KAJ6244349.1"/>
    </source>
</evidence>
<evidence type="ECO:0000256" key="1">
    <source>
        <dbReference type="ARBA" id="ARBA00001947"/>
    </source>
</evidence>
<evidence type="ECO:0000256" key="10">
    <source>
        <dbReference type="ARBA" id="ARBA00043038"/>
    </source>
</evidence>
<evidence type="ECO:0000256" key="3">
    <source>
        <dbReference type="ARBA" id="ARBA00022553"/>
    </source>
</evidence>
<dbReference type="PANTHER" id="PTHR11085:SF1">
    <property type="entry name" value="NAD-DEPENDENT PROTEIN DEACETYLASE SIRTUIN-7"/>
    <property type="match status" value="1"/>
</dbReference>
<dbReference type="AlphaFoldDB" id="A0AAV7YJP1"/>
<keyword evidence="4" id="KW-0808">Transferase</keyword>
<dbReference type="InterPro" id="IPR003000">
    <property type="entry name" value="Sirtuin"/>
</dbReference>
<gene>
    <name evidence="13" type="ORF">M0812_25417</name>
    <name evidence="14" type="ORF">M0813_02314</name>
</gene>
<dbReference type="GO" id="GO:0046872">
    <property type="term" value="F:metal ion binding"/>
    <property type="evidence" value="ECO:0007669"/>
    <property type="project" value="UniProtKB-KW"/>
</dbReference>
<feature type="active site" description="Proton acceptor" evidence="11">
    <location>
        <position position="120"/>
    </location>
</feature>
<dbReference type="EMBL" id="JANTQA010000060">
    <property type="protein sequence ID" value="KAJ3427788.1"/>
    <property type="molecule type" value="Genomic_DNA"/>
</dbReference>
<dbReference type="GO" id="GO:0070403">
    <property type="term" value="F:NAD+ binding"/>
    <property type="evidence" value="ECO:0007669"/>
    <property type="project" value="InterPro"/>
</dbReference>
<evidence type="ECO:0000313" key="13">
    <source>
        <dbReference type="EMBL" id="KAJ3427788.1"/>
    </source>
</evidence>
<keyword evidence="6 11" id="KW-0862">Zinc</keyword>
<dbReference type="Gene3D" id="3.40.50.1220">
    <property type="entry name" value="TPP-binding domain"/>
    <property type="match status" value="1"/>
</dbReference>
<protein>
    <recommendedName>
        <fullName evidence="2">protein acetyllysine N-acetyltransferase</fullName>
        <ecNumber evidence="2">2.3.1.286</ecNumber>
    </recommendedName>
    <alternativeName>
        <fullName evidence="10">Regulatory protein SIR2 homolog 7</fullName>
    </alternativeName>
    <alternativeName>
        <fullName evidence="9">SIR2-like protein 7</fullName>
    </alternativeName>
</protein>
<dbReference type="PROSITE" id="PS50305">
    <property type="entry name" value="SIRTUIN"/>
    <property type="match status" value="1"/>
</dbReference>
<dbReference type="FunFam" id="3.40.50.1220:FF:000038">
    <property type="entry name" value="NAD-dependent protein deacetylase sirtuin-6 isoform X2"/>
    <property type="match status" value="1"/>
</dbReference>
<dbReference type="PANTHER" id="PTHR11085">
    <property type="entry name" value="NAD-DEPENDENT PROTEIN DEACYLASE SIRTUIN-5, MITOCHONDRIAL-RELATED"/>
    <property type="match status" value="1"/>
</dbReference>
<comment type="similarity">
    <text evidence="8">Belongs to the sirtuin family. Class IV subfamily.</text>
</comment>
<keyword evidence="7" id="KW-0520">NAD</keyword>
<reference evidence="14" key="1">
    <citation type="submission" date="2022-08" db="EMBL/GenBank/DDBJ databases">
        <title>Novel sulfate-reducing endosymbionts in the free-living metamonad Anaeramoeba.</title>
        <authorList>
            <person name="Jerlstrom-Hultqvist J."/>
            <person name="Cepicka I."/>
            <person name="Gallot-Lavallee L."/>
            <person name="Salas-Leiva D."/>
            <person name="Curtis B.A."/>
            <person name="Zahonova K."/>
            <person name="Pipaliya S."/>
            <person name="Dacks J."/>
            <person name="Roger A.J."/>
        </authorList>
    </citation>
    <scope>NUCLEOTIDE SEQUENCE</scope>
    <source>
        <strain evidence="14">Schooner1</strain>
    </source>
</reference>
<comment type="caution">
    <text evidence="13">The sequence shown here is derived from an EMBL/GenBank/DDBJ whole genome shotgun (WGS) entry which is preliminary data.</text>
</comment>
<feature type="binding site" evidence="11">
    <location>
        <position position="159"/>
    </location>
    <ligand>
        <name>Zn(2+)</name>
        <dbReference type="ChEBI" id="CHEBI:29105"/>
    </ligand>
</feature>
<dbReference type="InterPro" id="IPR026590">
    <property type="entry name" value="Ssirtuin_cat_dom"/>
</dbReference>
<keyword evidence="5 11" id="KW-0479">Metal-binding</keyword>
<evidence type="ECO:0000256" key="5">
    <source>
        <dbReference type="ARBA" id="ARBA00022723"/>
    </source>
</evidence>
<evidence type="ECO:0000256" key="9">
    <source>
        <dbReference type="ARBA" id="ARBA00041832"/>
    </source>
</evidence>
<accession>A0AAV7YJP1</accession>
<feature type="binding site" evidence="11">
    <location>
        <position position="131"/>
    </location>
    <ligand>
        <name>Zn(2+)</name>
        <dbReference type="ChEBI" id="CHEBI:29105"/>
    </ligand>
</feature>
<comment type="cofactor">
    <cofactor evidence="1">
        <name>Zn(2+)</name>
        <dbReference type="ChEBI" id="CHEBI:29105"/>
    </cofactor>
</comment>
<evidence type="ECO:0000313" key="15">
    <source>
        <dbReference type="Proteomes" id="UP001146793"/>
    </source>
</evidence>
<dbReference type="InterPro" id="IPR050134">
    <property type="entry name" value="NAD-dep_sirtuin_deacylases"/>
</dbReference>
<evidence type="ECO:0000256" key="4">
    <source>
        <dbReference type="ARBA" id="ARBA00022679"/>
    </source>
</evidence>